<feature type="domain" description="Major facilitator superfamily (MFS) profile" evidence="5">
    <location>
        <begin position="16"/>
        <end position="399"/>
    </location>
</feature>
<feature type="transmembrane region" description="Helical" evidence="4">
    <location>
        <begin position="21"/>
        <end position="41"/>
    </location>
</feature>
<evidence type="ECO:0000313" key="6">
    <source>
        <dbReference type="EMBL" id="MDL2401193.1"/>
    </source>
</evidence>
<evidence type="ECO:0000256" key="1">
    <source>
        <dbReference type="ARBA" id="ARBA00022692"/>
    </source>
</evidence>
<dbReference type="InterPro" id="IPR020846">
    <property type="entry name" value="MFS_dom"/>
</dbReference>
<comment type="caution">
    <text evidence="6">The sequence shown here is derived from an EMBL/GenBank/DDBJ whole genome shotgun (WGS) entry which is preliminary data.</text>
</comment>
<feature type="transmembrane region" description="Helical" evidence="4">
    <location>
        <begin position="373"/>
        <end position="393"/>
    </location>
</feature>
<feature type="transmembrane region" description="Helical" evidence="4">
    <location>
        <begin position="346"/>
        <end position="367"/>
    </location>
</feature>
<organism evidence="6 7">
    <name type="scientific">Rhizobium mayense</name>
    <dbReference type="NCBI Taxonomy" id="1312184"/>
    <lineage>
        <taxon>Bacteria</taxon>
        <taxon>Pseudomonadati</taxon>
        <taxon>Pseudomonadota</taxon>
        <taxon>Alphaproteobacteria</taxon>
        <taxon>Hyphomicrobiales</taxon>
        <taxon>Rhizobiaceae</taxon>
        <taxon>Rhizobium/Agrobacterium group</taxon>
        <taxon>Rhizobium</taxon>
    </lineage>
</organism>
<gene>
    <name evidence="6" type="ORF">PY649_20000</name>
</gene>
<feature type="transmembrane region" description="Helical" evidence="4">
    <location>
        <begin position="287"/>
        <end position="303"/>
    </location>
</feature>
<reference evidence="6" key="1">
    <citation type="submission" date="2023-06" db="EMBL/GenBank/DDBJ databases">
        <title>Phylogenetic Diversity of Rhizobium strains.</title>
        <authorList>
            <person name="Moura F.T."/>
            <person name="Helene L.C.F."/>
            <person name="Hungria M."/>
        </authorList>
    </citation>
    <scope>NUCLEOTIDE SEQUENCE</scope>
    <source>
        <strain evidence="6">CCGE526</strain>
    </source>
</reference>
<dbReference type="SUPFAM" id="SSF103473">
    <property type="entry name" value="MFS general substrate transporter"/>
    <property type="match status" value="1"/>
</dbReference>
<dbReference type="PROSITE" id="PS50850">
    <property type="entry name" value="MFS"/>
    <property type="match status" value="1"/>
</dbReference>
<accession>A0ABT7JZJ3</accession>
<dbReference type="EMBL" id="JARFYM010000017">
    <property type="protein sequence ID" value="MDL2401193.1"/>
    <property type="molecule type" value="Genomic_DNA"/>
</dbReference>
<dbReference type="InterPro" id="IPR036259">
    <property type="entry name" value="MFS_trans_sf"/>
</dbReference>
<dbReference type="Proteomes" id="UP001172645">
    <property type="component" value="Unassembled WGS sequence"/>
</dbReference>
<dbReference type="PANTHER" id="PTHR42910:SF1">
    <property type="entry name" value="MAJOR FACILITATOR SUPERFAMILY (MFS) PROFILE DOMAIN-CONTAINING PROTEIN"/>
    <property type="match status" value="1"/>
</dbReference>
<feature type="transmembrane region" description="Helical" evidence="4">
    <location>
        <begin position="258"/>
        <end position="275"/>
    </location>
</feature>
<dbReference type="Gene3D" id="1.20.1250.20">
    <property type="entry name" value="MFS general substrate transporter like domains"/>
    <property type="match status" value="1"/>
</dbReference>
<evidence type="ECO:0000256" key="3">
    <source>
        <dbReference type="ARBA" id="ARBA00023136"/>
    </source>
</evidence>
<protein>
    <submittedName>
        <fullName evidence="6">MFS transporter</fullName>
    </submittedName>
</protein>
<feature type="transmembrane region" description="Helical" evidence="4">
    <location>
        <begin position="85"/>
        <end position="103"/>
    </location>
</feature>
<feature type="transmembrane region" description="Helical" evidence="4">
    <location>
        <begin position="109"/>
        <end position="131"/>
    </location>
</feature>
<dbReference type="PANTHER" id="PTHR42910">
    <property type="entry name" value="TRANSPORTER SCO4007-RELATED"/>
    <property type="match status" value="1"/>
</dbReference>
<proteinExistence type="predicted"/>
<dbReference type="RefSeq" id="WP_285870500.1">
    <property type="nucleotide sequence ID" value="NZ_JARFYM010000017.1"/>
</dbReference>
<evidence type="ECO:0000259" key="5">
    <source>
        <dbReference type="PROSITE" id="PS50850"/>
    </source>
</evidence>
<evidence type="ECO:0000256" key="2">
    <source>
        <dbReference type="ARBA" id="ARBA00022989"/>
    </source>
</evidence>
<feature type="transmembrane region" description="Helical" evidence="4">
    <location>
        <begin position="53"/>
        <end position="73"/>
    </location>
</feature>
<feature type="transmembrane region" description="Helical" evidence="4">
    <location>
        <begin position="172"/>
        <end position="192"/>
    </location>
</feature>
<evidence type="ECO:0000256" key="4">
    <source>
        <dbReference type="SAM" id="Phobius"/>
    </source>
</evidence>
<dbReference type="InterPro" id="IPR011701">
    <property type="entry name" value="MFS"/>
</dbReference>
<feature type="transmembrane region" description="Helical" evidence="4">
    <location>
        <begin position="309"/>
        <end position="326"/>
    </location>
</feature>
<keyword evidence="7" id="KW-1185">Reference proteome</keyword>
<evidence type="ECO:0000313" key="7">
    <source>
        <dbReference type="Proteomes" id="UP001172645"/>
    </source>
</evidence>
<name>A0ABT7JZJ3_9HYPH</name>
<keyword evidence="2 4" id="KW-1133">Transmembrane helix</keyword>
<keyword evidence="3 4" id="KW-0472">Membrane</keyword>
<dbReference type="CDD" id="cd17324">
    <property type="entry name" value="MFS_NepI_like"/>
    <property type="match status" value="1"/>
</dbReference>
<feature type="transmembrane region" description="Helical" evidence="4">
    <location>
        <begin position="225"/>
        <end position="246"/>
    </location>
</feature>
<feature type="transmembrane region" description="Helical" evidence="4">
    <location>
        <begin position="143"/>
        <end position="160"/>
    </location>
</feature>
<sequence length="408" mass="42538">MVPETEINTSTEKGLTPAITLLFSIACGLSVASVYVAQPLLDAMASDFGVDAGSIGIVVTVTQIGYALGLIFLVPLGDSIDRRRLILGQSALSAIALAIVASASDFVVLLMGMAAVGLLAVVVQSLVALTATLADPAHRGRTVGTVTSGVVIGILLARFVSGVLADIGGWRLVYLTLAALTLSMTALLAWSLPRHSREEAPHSYAKLLWSIPLLFVREPLLRVRAVLALLIFMTFSIFWTAMVLPLSAAPLSLSHTEIGLFGLAGMAGAIAASGAGRLADRGLGERISGLALALMLVAWLPIALMQWSIWPAIIGIVALDLAIQAVHVTNQSMIFAQRPEARSRLVAGYMVFYSAGSATGAIASTTVYGYAGWPGVCMLGAGVSALALIFWAATRRREECPTVVTGGA</sequence>
<keyword evidence="1 4" id="KW-0812">Transmembrane</keyword>
<dbReference type="Pfam" id="PF07690">
    <property type="entry name" value="MFS_1"/>
    <property type="match status" value="1"/>
</dbReference>